<dbReference type="Pfam" id="PF01443">
    <property type="entry name" value="Viral_helicase1"/>
    <property type="match status" value="1"/>
</dbReference>
<sequence>MGDQLVITRNIARGQDRSLANGTRAIVTGVTGTGIDIAYRDGDRIRESTLTAVQVMRNARHGYAMTTHKLQGQTVDSLVIDVGPDRDLSSAYVAFTRHRDDVLAVVNIADIADGDQISALMAAGPDARRDAVIAMTAERIAARGFTEQPTAHNVLRTPLPLRIDPGPGIGIAV</sequence>
<dbReference type="InterPro" id="IPR027417">
    <property type="entry name" value="P-loop_NTPase"/>
</dbReference>
<reference evidence="2" key="1">
    <citation type="submission" date="2020-05" db="EMBL/GenBank/DDBJ databases">
        <authorList>
            <person name="Chiriac C."/>
            <person name="Salcher M."/>
            <person name="Ghai R."/>
            <person name="Kavagutti S V."/>
        </authorList>
    </citation>
    <scope>NUCLEOTIDE SEQUENCE</scope>
</reference>
<evidence type="ECO:0000313" key="2">
    <source>
        <dbReference type="EMBL" id="CAB4951250.1"/>
    </source>
</evidence>
<proteinExistence type="predicted"/>
<name>A0A6J7K552_9ZZZZ</name>
<dbReference type="EMBL" id="CAFBNE010000045">
    <property type="protein sequence ID" value="CAB4951250.1"/>
    <property type="molecule type" value="Genomic_DNA"/>
</dbReference>
<evidence type="ECO:0000259" key="1">
    <source>
        <dbReference type="Pfam" id="PF01443"/>
    </source>
</evidence>
<feature type="domain" description="(+)RNA virus helicase C-terminal" evidence="1">
    <location>
        <begin position="57"/>
        <end position="102"/>
    </location>
</feature>
<dbReference type="AlphaFoldDB" id="A0A6J7K552"/>
<accession>A0A6J7K552</accession>
<dbReference type="GO" id="GO:0005524">
    <property type="term" value="F:ATP binding"/>
    <property type="evidence" value="ECO:0007669"/>
    <property type="project" value="InterPro"/>
</dbReference>
<dbReference type="CDD" id="cd18809">
    <property type="entry name" value="SF1_C_RecD"/>
    <property type="match status" value="1"/>
</dbReference>
<dbReference type="InterPro" id="IPR027351">
    <property type="entry name" value="(+)RNA_virus_helicase_core_dom"/>
</dbReference>
<gene>
    <name evidence="2" type="ORF">UFOPK3772_01560</name>
</gene>
<dbReference type="Gene3D" id="3.40.50.300">
    <property type="entry name" value="P-loop containing nucleotide triphosphate hydrolases"/>
    <property type="match status" value="1"/>
</dbReference>
<protein>
    <submittedName>
        <fullName evidence="2">Unannotated protein</fullName>
    </submittedName>
</protein>
<dbReference type="SUPFAM" id="SSF52540">
    <property type="entry name" value="P-loop containing nucleoside triphosphate hydrolases"/>
    <property type="match status" value="1"/>
</dbReference>
<organism evidence="2">
    <name type="scientific">freshwater metagenome</name>
    <dbReference type="NCBI Taxonomy" id="449393"/>
    <lineage>
        <taxon>unclassified sequences</taxon>
        <taxon>metagenomes</taxon>
        <taxon>ecological metagenomes</taxon>
    </lineage>
</organism>